<dbReference type="GO" id="GO:0005829">
    <property type="term" value="C:cytosol"/>
    <property type="evidence" value="ECO:0007669"/>
    <property type="project" value="TreeGrafter"/>
</dbReference>
<dbReference type="InterPro" id="IPR011978">
    <property type="entry name" value="YgfB-like"/>
</dbReference>
<evidence type="ECO:0000313" key="2">
    <source>
        <dbReference type="EMBL" id="CDZ76116.1"/>
    </source>
</evidence>
<dbReference type="NCBIfam" id="TIGR02292">
    <property type="entry name" value="ygfB_yecA"/>
    <property type="match status" value="1"/>
</dbReference>
<evidence type="ECO:0000313" key="3">
    <source>
        <dbReference type="Proteomes" id="UP000044071"/>
    </source>
</evidence>
<dbReference type="PANTHER" id="PTHR37528">
    <property type="entry name" value="UPF0149 PROTEIN YGFB"/>
    <property type="match status" value="1"/>
</dbReference>
<sequence length="193" mass="21725">MSAENHPIHLPAYQTFIDVIAVLDLPISASELHGIICGYLCAGAAIEGESYLRALAVNRKDESSRAAIRAIFEVYNISQHQLVNFDFEFQLMLPAEHEPLIDRAQAFSEWCEGFTQGMTISGISYEQLQEEESQEALQHLLEFAQLEYETLQVDEEDEKALMEVSEYARMAVLRLYGDLVASDGEHGSVKTKH</sequence>
<dbReference type="Pfam" id="PF03695">
    <property type="entry name" value="UPF0149"/>
    <property type="match status" value="1"/>
</dbReference>
<organism evidence="2 3">
    <name type="scientific">Legionella massiliensis</name>
    <dbReference type="NCBI Taxonomy" id="1034943"/>
    <lineage>
        <taxon>Bacteria</taxon>
        <taxon>Pseudomonadati</taxon>
        <taxon>Pseudomonadota</taxon>
        <taxon>Gammaproteobacteria</taxon>
        <taxon>Legionellales</taxon>
        <taxon>Legionellaceae</taxon>
        <taxon>Legionella</taxon>
    </lineage>
</organism>
<dbReference type="AlphaFoldDB" id="A0A078KSS3"/>
<dbReference type="EMBL" id="CCSB01000001">
    <property type="protein sequence ID" value="CDZ76116.1"/>
    <property type="molecule type" value="Genomic_DNA"/>
</dbReference>
<comment type="similarity">
    <text evidence="1">Belongs to the UPF0149 family.</text>
</comment>
<dbReference type="SUPFAM" id="SSF101327">
    <property type="entry name" value="YgfB-like"/>
    <property type="match status" value="1"/>
</dbReference>
<proteinExistence type="inferred from homology"/>
<evidence type="ECO:0000256" key="1">
    <source>
        <dbReference type="ARBA" id="ARBA00038308"/>
    </source>
</evidence>
<dbReference type="RefSeq" id="WP_043872719.1">
    <property type="nucleotide sequence ID" value="NZ_CCVW01000001.1"/>
</dbReference>
<gene>
    <name evidence="2" type="ORF">BN59_00380</name>
</gene>
<dbReference type="Gene3D" id="1.20.120.740">
    <property type="entry name" value="YgfB uncharacterised protein family UPF0149, PF03695"/>
    <property type="match status" value="1"/>
</dbReference>
<dbReference type="InterPro" id="IPR036255">
    <property type="entry name" value="YgfB-like_sf"/>
</dbReference>
<keyword evidence="3" id="KW-1185">Reference proteome</keyword>
<reference evidence="2 3" key="1">
    <citation type="submission" date="2014-06" db="EMBL/GenBank/DDBJ databases">
        <authorList>
            <person name="Urmite Genomes Urmite Genomes"/>
        </authorList>
    </citation>
    <scope>NUCLEOTIDE SEQUENCE [LARGE SCALE GENOMIC DNA]</scope>
</reference>
<accession>A0A078KSS3</accession>
<dbReference type="eggNOG" id="COG3079">
    <property type="taxonomic scope" value="Bacteria"/>
</dbReference>
<dbReference type="Proteomes" id="UP000044071">
    <property type="component" value="Unassembled WGS sequence"/>
</dbReference>
<protein>
    <submittedName>
        <fullName evidence="2">YecA family protein</fullName>
    </submittedName>
</protein>
<name>A0A078KSS3_9GAMM</name>
<dbReference type="PANTHER" id="PTHR37528:SF1">
    <property type="entry name" value="UPF0149 PROTEIN YGFB"/>
    <property type="match status" value="1"/>
</dbReference>
<dbReference type="STRING" id="1034943.BN59_00380"/>
<dbReference type="OrthoDB" id="9783391at2"/>